<dbReference type="EMBL" id="KL367585">
    <property type="protein sequence ID" value="KFD62881.1"/>
    <property type="molecule type" value="Genomic_DNA"/>
</dbReference>
<dbReference type="PANTHER" id="PTHR45913:SF11">
    <property type="entry name" value="EPM2A-INTERACTING PROTEIN 1"/>
    <property type="match status" value="1"/>
</dbReference>
<accession>A0A085N085</accession>
<dbReference type="PANTHER" id="PTHR45913">
    <property type="entry name" value="EPM2A-INTERACTING PROTEIN 1"/>
    <property type="match status" value="1"/>
</dbReference>
<sequence length="162" mass="18911">MSELWNCCQKNFKIDFVISHLLNTSLHYSQHYDVTALFSAPFTYDVTKAEESLQMEPFEMESDSTLRARYLEVGVPGFLLYLAEEFKNFRKYASRIMAMFGSIYVCEQLFSFMRSTKTSQRTRLTDQHLSSLIKVGTAQTFQPDIAKIVSRKTCQASWHHYK</sequence>
<proteinExistence type="predicted"/>
<organism evidence="1">
    <name type="scientific">Trichuris suis</name>
    <name type="common">pig whipworm</name>
    <dbReference type="NCBI Taxonomy" id="68888"/>
    <lineage>
        <taxon>Eukaryota</taxon>
        <taxon>Metazoa</taxon>
        <taxon>Ecdysozoa</taxon>
        <taxon>Nematoda</taxon>
        <taxon>Enoplea</taxon>
        <taxon>Dorylaimia</taxon>
        <taxon>Trichinellida</taxon>
        <taxon>Trichuridae</taxon>
        <taxon>Trichuris</taxon>
    </lineage>
</organism>
<dbReference type="Proteomes" id="UP000030758">
    <property type="component" value="Unassembled WGS sequence"/>
</dbReference>
<reference evidence="1" key="1">
    <citation type="journal article" date="2014" name="Nat. Genet.">
        <title>Genome and transcriptome of the porcine whipworm Trichuris suis.</title>
        <authorList>
            <person name="Jex A.R."/>
            <person name="Nejsum P."/>
            <person name="Schwarz E.M."/>
            <person name="Hu L."/>
            <person name="Young N.D."/>
            <person name="Hall R.S."/>
            <person name="Korhonen P.K."/>
            <person name="Liao S."/>
            <person name="Thamsborg S."/>
            <person name="Xia J."/>
            <person name="Xu P."/>
            <person name="Wang S."/>
            <person name="Scheerlinck J.P."/>
            <person name="Hofmann A."/>
            <person name="Sternberg P.W."/>
            <person name="Wang J."/>
            <person name="Gasser R.B."/>
        </authorList>
    </citation>
    <scope>NUCLEOTIDE SEQUENCE [LARGE SCALE GENOMIC DNA]</scope>
    <source>
        <strain evidence="1">DCEP-RM93F</strain>
    </source>
</reference>
<dbReference type="AlphaFoldDB" id="A0A085N085"/>
<protein>
    <recommendedName>
        <fullName evidence="2">HAT C-terminal dimerisation domain-containing protein</fullName>
    </recommendedName>
</protein>
<evidence type="ECO:0008006" key="2">
    <source>
        <dbReference type="Google" id="ProtNLM"/>
    </source>
</evidence>
<name>A0A085N085_9BILA</name>
<gene>
    <name evidence="1" type="ORF">M514_24921</name>
</gene>
<evidence type="ECO:0000313" key="1">
    <source>
        <dbReference type="EMBL" id="KFD62881.1"/>
    </source>
</evidence>